<dbReference type="Proteomes" id="UP001153331">
    <property type="component" value="Unassembled WGS sequence"/>
</dbReference>
<evidence type="ECO:0000313" key="2">
    <source>
        <dbReference type="Proteomes" id="UP001153331"/>
    </source>
</evidence>
<accession>A0ACC2II86</accession>
<sequence>MTKGLKDQMAECLFFINAEAQLFRSRRQRQALGQTKAAKPKLVNRFSSSGHGSGGCFHATGFSGTPQSANMLGRLATKFPFRAYKGDQRTATDDLPAERSTKRRDQIRRAQKTYRQRKDEYVKSLEAEVAHLRVNEAKVLQKVEELRAEVEALKAALYTDRNLASFPNNDVQVYSDPLLGQSQSPNYSSREMEIRMGASQVVVQDVLDQSSHLTISSAGEPSTPSSSRSTKCLGDFDPTLLGSDLEGPCLPHVGVRPSFLDQSSNGHALTLTSGLLSLRPSVPSPHIEPVEVWRVPSSGLDRLLDLSRQIVLDHDEITPVQAWAVVQDHNLFSTMSIEHLEDLKLRLLPRVKCHGFGGVISRSDLTDTIARTFVARES</sequence>
<organism evidence="1 2">
    <name type="scientific">Boeremia exigua</name>
    <dbReference type="NCBI Taxonomy" id="749465"/>
    <lineage>
        <taxon>Eukaryota</taxon>
        <taxon>Fungi</taxon>
        <taxon>Dikarya</taxon>
        <taxon>Ascomycota</taxon>
        <taxon>Pezizomycotina</taxon>
        <taxon>Dothideomycetes</taxon>
        <taxon>Pleosporomycetidae</taxon>
        <taxon>Pleosporales</taxon>
        <taxon>Pleosporineae</taxon>
        <taxon>Didymellaceae</taxon>
        <taxon>Boeremia</taxon>
    </lineage>
</organism>
<proteinExistence type="predicted"/>
<protein>
    <submittedName>
        <fullName evidence="1">Uncharacterized protein</fullName>
    </submittedName>
</protein>
<dbReference type="EMBL" id="JAPHNI010000170">
    <property type="protein sequence ID" value="KAJ8114866.1"/>
    <property type="molecule type" value="Genomic_DNA"/>
</dbReference>
<evidence type="ECO:0000313" key="1">
    <source>
        <dbReference type="EMBL" id="KAJ8114866.1"/>
    </source>
</evidence>
<gene>
    <name evidence="1" type="ORF">OPT61_g3358</name>
</gene>
<keyword evidence="2" id="KW-1185">Reference proteome</keyword>
<name>A0ACC2II86_9PLEO</name>
<reference evidence="1" key="1">
    <citation type="submission" date="2022-11" db="EMBL/GenBank/DDBJ databases">
        <title>Genome Sequence of Boeremia exigua.</title>
        <authorList>
            <person name="Buettner E."/>
        </authorList>
    </citation>
    <scope>NUCLEOTIDE SEQUENCE</scope>
    <source>
        <strain evidence="1">CU02</strain>
    </source>
</reference>
<comment type="caution">
    <text evidence="1">The sequence shown here is derived from an EMBL/GenBank/DDBJ whole genome shotgun (WGS) entry which is preliminary data.</text>
</comment>